<keyword evidence="1" id="KW-0812">Transmembrane</keyword>
<keyword evidence="1" id="KW-1133">Transmembrane helix</keyword>
<proteinExistence type="predicted"/>
<dbReference type="Proteomes" id="UP000008177">
    <property type="component" value="Unplaced contigs"/>
</dbReference>
<dbReference type="AlphaFoldDB" id="G2YYV4"/>
<evidence type="ECO:0000313" key="3">
    <source>
        <dbReference type="Proteomes" id="UP000008177"/>
    </source>
</evidence>
<evidence type="ECO:0000256" key="1">
    <source>
        <dbReference type="SAM" id="Phobius"/>
    </source>
</evidence>
<accession>G2YYV4</accession>
<keyword evidence="1" id="KW-0472">Membrane</keyword>
<dbReference type="InParanoid" id="G2YYV4"/>
<evidence type="ECO:0000313" key="2">
    <source>
        <dbReference type="EMBL" id="CCD56802.1"/>
    </source>
</evidence>
<reference evidence="3" key="1">
    <citation type="journal article" date="2011" name="PLoS Genet.">
        <title>Genomic analysis of the necrotrophic fungal pathogens Sclerotinia sclerotiorum and Botrytis cinerea.</title>
        <authorList>
            <person name="Amselem J."/>
            <person name="Cuomo C.A."/>
            <person name="van Kan J.A."/>
            <person name="Viaud M."/>
            <person name="Benito E.P."/>
            <person name="Couloux A."/>
            <person name="Coutinho P.M."/>
            <person name="de Vries R.P."/>
            <person name="Dyer P.S."/>
            <person name="Fillinger S."/>
            <person name="Fournier E."/>
            <person name="Gout L."/>
            <person name="Hahn M."/>
            <person name="Kohn L."/>
            <person name="Lapalu N."/>
            <person name="Plummer K.M."/>
            <person name="Pradier J.M."/>
            <person name="Quevillon E."/>
            <person name="Sharon A."/>
            <person name="Simon A."/>
            <person name="ten Have A."/>
            <person name="Tudzynski B."/>
            <person name="Tudzynski P."/>
            <person name="Wincker P."/>
            <person name="Andrew M."/>
            <person name="Anthouard V."/>
            <person name="Beever R.E."/>
            <person name="Beffa R."/>
            <person name="Benoit I."/>
            <person name="Bouzid O."/>
            <person name="Brault B."/>
            <person name="Chen Z."/>
            <person name="Choquer M."/>
            <person name="Collemare J."/>
            <person name="Cotton P."/>
            <person name="Danchin E.G."/>
            <person name="Da Silva C."/>
            <person name="Gautier A."/>
            <person name="Giraud C."/>
            <person name="Giraud T."/>
            <person name="Gonzalez C."/>
            <person name="Grossetete S."/>
            <person name="Guldener U."/>
            <person name="Henrissat B."/>
            <person name="Howlett B.J."/>
            <person name="Kodira C."/>
            <person name="Kretschmer M."/>
            <person name="Lappartient A."/>
            <person name="Leroch M."/>
            <person name="Levis C."/>
            <person name="Mauceli E."/>
            <person name="Neuveglise C."/>
            <person name="Oeser B."/>
            <person name="Pearson M."/>
            <person name="Poulain J."/>
            <person name="Poussereau N."/>
            <person name="Quesneville H."/>
            <person name="Rascle C."/>
            <person name="Schumacher J."/>
            <person name="Segurens B."/>
            <person name="Sexton A."/>
            <person name="Silva E."/>
            <person name="Sirven C."/>
            <person name="Soanes D.M."/>
            <person name="Talbot N.J."/>
            <person name="Templeton M."/>
            <person name="Yandava C."/>
            <person name="Yarden O."/>
            <person name="Zeng Q."/>
            <person name="Rollins J.A."/>
            <person name="Lebrun M.H."/>
            <person name="Dickman M."/>
        </authorList>
    </citation>
    <scope>NUCLEOTIDE SEQUENCE [LARGE SCALE GENOMIC DNA]</scope>
    <source>
        <strain evidence="3">T4</strain>
    </source>
</reference>
<dbReference type="EMBL" id="FQ790362">
    <property type="protein sequence ID" value="CCD56802.1"/>
    <property type="molecule type" value="Genomic_DNA"/>
</dbReference>
<gene>
    <name evidence="2" type="ORF">BofuT4_P140640.1</name>
</gene>
<organism evidence="2 3">
    <name type="scientific">Botryotinia fuckeliana (strain T4)</name>
    <name type="common">Noble rot fungus</name>
    <name type="synonym">Botrytis cinerea</name>
    <dbReference type="NCBI Taxonomy" id="999810"/>
    <lineage>
        <taxon>Eukaryota</taxon>
        <taxon>Fungi</taxon>
        <taxon>Dikarya</taxon>
        <taxon>Ascomycota</taxon>
        <taxon>Pezizomycotina</taxon>
        <taxon>Leotiomycetes</taxon>
        <taxon>Helotiales</taxon>
        <taxon>Sclerotiniaceae</taxon>
        <taxon>Botrytis</taxon>
    </lineage>
</organism>
<protein>
    <submittedName>
        <fullName evidence="2">Uncharacterized protein</fullName>
    </submittedName>
</protein>
<name>G2YYV4_BOTF4</name>
<dbReference type="HOGENOM" id="CLU_1594277_0_0_1"/>
<feature type="transmembrane region" description="Helical" evidence="1">
    <location>
        <begin position="12"/>
        <end position="29"/>
    </location>
</feature>
<sequence length="167" mass="19165">MASSVDSTTVARFVKIMVRLFVGVLILLVKDLTRTFTPNLINNSPEAQTLNLWLGKLMDSSFYQSCNIYAGSRQTVSLSRWRGEALAMELLERRKNSIHKHDEAPNTTPHKRLCVSTRPPGLTLLYVDVINTKRKEKRIFVAHRRYHIFKRPSSSSTQRTILFFLGT</sequence>